<dbReference type="SUPFAM" id="SSF54060">
    <property type="entry name" value="His-Me finger endonucleases"/>
    <property type="match status" value="1"/>
</dbReference>
<dbReference type="RefSeq" id="WP_089089515.1">
    <property type="nucleotide sequence ID" value="NZ_BCMH01000023.1"/>
</dbReference>
<evidence type="ECO:0000259" key="2">
    <source>
        <dbReference type="Pfam" id="PF13392"/>
    </source>
</evidence>
<proteinExistence type="predicted"/>
<feature type="domain" description="HNH nuclease" evidence="2">
    <location>
        <begin position="59"/>
        <end position="103"/>
    </location>
</feature>
<dbReference type="Pfam" id="PF07463">
    <property type="entry name" value="NUMOD4"/>
    <property type="match status" value="1"/>
</dbReference>
<dbReference type="Pfam" id="PF13392">
    <property type="entry name" value="HNH_3"/>
    <property type="match status" value="1"/>
</dbReference>
<keyword evidence="3" id="KW-0255">Endonuclease</keyword>
<gene>
    <name evidence="3" type="ORF">IWT140_02205</name>
</gene>
<sequence length="165" mass="19272">MENWKWIAGYEGKYKVSDAGRVLSFANTSKSHLLSNHRLNKDGYIHVSLRKNNIATEYLLNRIVAQTFIGNPPVGKDTVNHINGIKTDNRIENLEWASRSEQMYHAYKHHLKIPVKPKDILLFSEKQKEYIKSRYVPYKHGRSINYFAKKFNVCHAVIEEIISEK</sequence>
<dbReference type="Proteomes" id="UP000198430">
    <property type="component" value="Unassembled WGS sequence"/>
</dbReference>
<evidence type="ECO:0000313" key="4">
    <source>
        <dbReference type="Proteomes" id="UP000198430"/>
    </source>
</evidence>
<feature type="domain" description="NUMOD4" evidence="1">
    <location>
        <begin position="2"/>
        <end position="50"/>
    </location>
</feature>
<evidence type="ECO:0000313" key="3">
    <source>
        <dbReference type="EMBL" id="GAX04563.1"/>
    </source>
</evidence>
<comment type="caution">
    <text evidence="3">The sequence shown here is derived from an EMBL/GenBank/DDBJ whole genome shotgun (WGS) entry which is preliminary data.</text>
</comment>
<evidence type="ECO:0000259" key="1">
    <source>
        <dbReference type="Pfam" id="PF07463"/>
    </source>
</evidence>
<dbReference type="GO" id="GO:0016788">
    <property type="term" value="F:hydrolase activity, acting on ester bonds"/>
    <property type="evidence" value="ECO:0007669"/>
    <property type="project" value="InterPro"/>
</dbReference>
<keyword evidence="4" id="KW-1185">Reference proteome</keyword>
<keyword evidence="3" id="KW-0540">Nuclease</keyword>
<name>A0A1Z5IS10_9LACO</name>
<dbReference type="EMBL" id="BCMH01000023">
    <property type="protein sequence ID" value="GAX04563.1"/>
    <property type="molecule type" value="Genomic_DNA"/>
</dbReference>
<organism evidence="3 4">
    <name type="scientific">Secundilactobacillus pentosiphilus</name>
    <dbReference type="NCBI Taxonomy" id="1714682"/>
    <lineage>
        <taxon>Bacteria</taxon>
        <taxon>Bacillati</taxon>
        <taxon>Bacillota</taxon>
        <taxon>Bacilli</taxon>
        <taxon>Lactobacillales</taxon>
        <taxon>Lactobacillaceae</taxon>
        <taxon>Secundilactobacillus</taxon>
    </lineage>
</organism>
<accession>A0A1Z5IS10</accession>
<protein>
    <submittedName>
        <fullName evidence="3">Phage endonuclease</fullName>
    </submittedName>
</protein>
<dbReference type="GO" id="GO:0004519">
    <property type="term" value="F:endonuclease activity"/>
    <property type="evidence" value="ECO:0007669"/>
    <property type="project" value="UniProtKB-KW"/>
</dbReference>
<dbReference type="AlphaFoldDB" id="A0A1Z5IS10"/>
<reference evidence="3 4" key="1">
    <citation type="submission" date="2015-11" db="EMBL/GenBank/DDBJ databases">
        <title>Draft genome sequences of new species of the genus Lactobacillus isolated from orchardgrass silage.</title>
        <authorList>
            <person name="Tohno M."/>
            <person name="Tanizawa Y."/>
            <person name="Arita M."/>
        </authorList>
    </citation>
    <scope>NUCLEOTIDE SEQUENCE [LARGE SCALE GENOMIC DNA]</scope>
    <source>
        <strain evidence="3 4">IWT140</strain>
    </source>
</reference>
<dbReference type="InterPro" id="IPR044925">
    <property type="entry name" value="His-Me_finger_sf"/>
</dbReference>
<keyword evidence="3" id="KW-0378">Hydrolase</keyword>
<dbReference type="Gene3D" id="3.90.75.20">
    <property type="match status" value="1"/>
</dbReference>
<dbReference type="InterPro" id="IPR003615">
    <property type="entry name" value="HNH_nuc"/>
</dbReference>
<dbReference type="InterPro" id="IPR010902">
    <property type="entry name" value="NUMOD4"/>
</dbReference>